<dbReference type="InterPro" id="IPR036322">
    <property type="entry name" value="WD40_repeat_dom_sf"/>
</dbReference>
<protein>
    <recommendedName>
        <fullName evidence="6">methylated diphthine methylhydrolase</fullName>
        <ecNumber evidence="6">3.1.1.97</ecNumber>
    </recommendedName>
</protein>
<dbReference type="InterPro" id="IPR001680">
    <property type="entry name" value="WD40_rpt"/>
</dbReference>
<dbReference type="PANTHER" id="PTHR46042:SF1">
    <property type="entry name" value="DIPHTHINE METHYLTRANSFERASE"/>
    <property type="match status" value="1"/>
</dbReference>
<dbReference type="OrthoDB" id="277888at2759"/>
<keyword evidence="2" id="KW-0853">WD repeat</keyword>
<evidence type="ECO:0000256" key="2">
    <source>
        <dbReference type="ARBA" id="ARBA00022574"/>
    </source>
</evidence>
<dbReference type="SUPFAM" id="SSF52025">
    <property type="entry name" value="PA domain"/>
    <property type="match status" value="1"/>
</dbReference>
<dbReference type="GO" id="GO:0005737">
    <property type="term" value="C:cytoplasm"/>
    <property type="evidence" value="ECO:0007669"/>
    <property type="project" value="TreeGrafter"/>
</dbReference>
<gene>
    <name evidence="9" type="ORF">CTOB1V02_LOCUS7717</name>
</gene>
<dbReference type="InterPro" id="IPR015943">
    <property type="entry name" value="WD40/YVTN_repeat-like_dom_sf"/>
</dbReference>
<comment type="similarity">
    <text evidence="5">Belongs to the DPH7 family.</text>
</comment>
<organism evidence="9">
    <name type="scientific">Cyprideis torosa</name>
    <dbReference type="NCBI Taxonomy" id="163714"/>
    <lineage>
        <taxon>Eukaryota</taxon>
        <taxon>Metazoa</taxon>
        <taxon>Ecdysozoa</taxon>
        <taxon>Arthropoda</taxon>
        <taxon>Crustacea</taxon>
        <taxon>Oligostraca</taxon>
        <taxon>Ostracoda</taxon>
        <taxon>Podocopa</taxon>
        <taxon>Podocopida</taxon>
        <taxon>Cytherocopina</taxon>
        <taxon>Cytheroidea</taxon>
        <taxon>Cytherideidae</taxon>
        <taxon>Cyprideis</taxon>
    </lineage>
</organism>
<reference evidence="9" key="1">
    <citation type="submission" date="2020-11" db="EMBL/GenBank/DDBJ databases">
        <authorList>
            <person name="Tran Van P."/>
        </authorList>
    </citation>
    <scope>NUCLEOTIDE SEQUENCE</scope>
</reference>
<comment type="pathway">
    <text evidence="1">Protein modification; peptidyl-diphthamide biosynthesis.</text>
</comment>
<accession>A0A7R8WJK5</accession>
<dbReference type="EMBL" id="OB662322">
    <property type="protein sequence ID" value="CAD7229852.1"/>
    <property type="molecule type" value="Genomic_DNA"/>
</dbReference>
<evidence type="ECO:0000256" key="1">
    <source>
        <dbReference type="ARBA" id="ARBA00005156"/>
    </source>
</evidence>
<dbReference type="InterPro" id="IPR052415">
    <property type="entry name" value="Diphthine_MTase"/>
</dbReference>
<name>A0A7R8WJK5_9CRUS</name>
<dbReference type="SMART" id="SM00320">
    <property type="entry name" value="WD40"/>
    <property type="match status" value="3"/>
</dbReference>
<dbReference type="GO" id="GO:0017183">
    <property type="term" value="P:protein histidyl modification to diphthamide"/>
    <property type="evidence" value="ECO:0007669"/>
    <property type="project" value="TreeGrafter"/>
</dbReference>
<evidence type="ECO:0000256" key="5">
    <source>
        <dbReference type="ARBA" id="ARBA00038092"/>
    </source>
</evidence>
<feature type="domain" description="PA" evidence="8">
    <location>
        <begin position="373"/>
        <end position="459"/>
    </location>
</feature>
<sequence>MSPVEAKTRGTLVLPLCSDAVVTRPTTECDQQVVAVALYQLDEARNVRQGGIQVFQVNGDDGFEFEERYRDVTLSGGMLDLSWLSNGLILLGAGANGGISVWNFSPDKLESPDKTEIRGGQGNCLLLSLDVSVDEREVVTSNSHGGIAVIEIETERCLWEHGTAHDHEAWCVAFRRRDSSVIYSGGDDCVLKCHDRRVPLDACVVGKTSRSCFEAGGVTALSVLDDPEDLLLSGSYDGRLRYHDCRMLSSGPVSEVSLGGGVWRIKWKPTSKARQRGSDVAVAGMYEGCYVVDTGADEVVVRYTGHEGLMYEPRLDMYTGVRNVDRIDDDMFFQILEPESLRYTYKLRPAKNFGEQFSNCCLREQKCCWNGIPLVPADPMDLCEDALNPDELSGRLALVQRGSCPFALKVVNAERAGAVGVIVSDIVSSELADVYIEMIVDDDKYDPRIPAAYLPGVNGRMILNRLHESHRTYALVNIPVNLTNVPLEKWKQPPWQAW</sequence>
<dbReference type="GO" id="GO:0061685">
    <property type="term" value="F:diphthine methylesterase activity"/>
    <property type="evidence" value="ECO:0007669"/>
    <property type="project" value="UniProtKB-EC"/>
</dbReference>
<dbReference type="PANTHER" id="PTHR46042">
    <property type="entry name" value="DIPHTHINE METHYLTRANSFERASE"/>
    <property type="match status" value="1"/>
</dbReference>
<comment type="catalytic activity">
    <reaction evidence="7">
        <text>diphthine methyl ester-[translation elongation factor 2] + H2O = diphthine-[translation elongation factor 2] + methanol + H(+)</text>
        <dbReference type="Rhea" id="RHEA:42656"/>
        <dbReference type="Rhea" id="RHEA-COMP:10172"/>
        <dbReference type="Rhea" id="RHEA-COMP:10173"/>
        <dbReference type="ChEBI" id="CHEBI:15377"/>
        <dbReference type="ChEBI" id="CHEBI:15378"/>
        <dbReference type="ChEBI" id="CHEBI:17790"/>
        <dbReference type="ChEBI" id="CHEBI:79005"/>
        <dbReference type="ChEBI" id="CHEBI:82696"/>
        <dbReference type="EC" id="3.1.1.97"/>
    </reaction>
</comment>
<evidence type="ECO:0000256" key="3">
    <source>
        <dbReference type="ARBA" id="ARBA00022737"/>
    </source>
</evidence>
<dbReference type="EC" id="3.1.1.97" evidence="6"/>
<evidence type="ECO:0000313" key="9">
    <source>
        <dbReference type="EMBL" id="CAD7229852.1"/>
    </source>
</evidence>
<evidence type="ECO:0000259" key="8">
    <source>
        <dbReference type="Pfam" id="PF02225"/>
    </source>
</evidence>
<evidence type="ECO:0000256" key="7">
    <source>
        <dbReference type="ARBA" id="ARBA00047551"/>
    </source>
</evidence>
<dbReference type="Pfam" id="PF02225">
    <property type="entry name" value="PA"/>
    <property type="match status" value="1"/>
</dbReference>
<dbReference type="AlphaFoldDB" id="A0A7R8WJK5"/>
<keyword evidence="3" id="KW-0677">Repeat</keyword>
<evidence type="ECO:0000256" key="6">
    <source>
        <dbReference type="ARBA" id="ARBA00039131"/>
    </source>
</evidence>
<dbReference type="InterPro" id="IPR003137">
    <property type="entry name" value="PA_domain"/>
</dbReference>
<proteinExistence type="inferred from homology"/>
<dbReference type="Gene3D" id="2.130.10.10">
    <property type="entry name" value="YVTN repeat-like/Quinoprotein amine dehydrogenase"/>
    <property type="match status" value="1"/>
</dbReference>
<dbReference type="SUPFAM" id="SSF50978">
    <property type="entry name" value="WD40 repeat-like"/>
    <property type="match status" value="1"/>
</dbReference>
<keyword evidence="4" id="KW-0378">Hydrolase</keyword>
<dbReference type="Gene3D" id="3.50.30.30">
    <property type="match status" value="1"/>
</dbReference>
<dbReference type="InterPro" id="IPR046450">
    <property type="entry name" value="PA_dom_sf"/>
</dbReference>
<evidence type="ECO:0000256" key="4">
    <source>
        <dbReference type="ARBA" id="ARBA00022801"/>
    </source>
</evidence>